<comment type="caution">
    <text evidence="1">The sequence shown here is derived from an EMBL/GenBank/DDBJ whole genome shotgun (WGS) entry which is preliminary data.</text>
</comment>
<dbReference type="Proteomes" id="UP000824469">
    <property type="component" value="Unassembled WGS sequence"/>
</dbReference>
<keyword evidence="2" id="KW-1185">Reference proteome</keyword>
<accession>A0AA38G950</accession>
<reference evidence="1 2" key="1">
    <citation type="journal article" date="2021" name="Nat. Plants">
        <title>The Taxus genome provides insights into paclitaxel biosynthesis.</title>
        <authorList>
            <person name="Xiong X."/>
            <person name="Gou J."/>
            <person name="Liao Q."/>
            <person name="Li Y."/>
            <person name="Zhou Q."/>
            <person name="Bi G."/>
            <person name="Li C."/>
            <person name="Du R."/>
            <person name="Wang X."/>
            <person name="Sun T."/>
            <person name="Guo L."/>
            <person name="Liang H."/>
            <person name="Lu P."/>
            <person name="Wu Y."/>
            <person name="Zhang Z."/>
            <person name="Ro D.K."/>
            <person name="Shang Y."/>
            <person name="Huang S."/>
            <person name="Yan J."/>
        </authorList>
    </citation>
    <scope>NUCLEOTIDE SEQUENCE [LARGE SCALE GENOMIC DNA]</scope>
    <source>
        <strain evidence="1">Ta-2019</strain>
    </source>
</reference>
<protein>
    <submittedName>
        <fullName evidence="1">Uncharacterized protein</fullName>
    </submittedName>
</protein>
<evidence type="ECO:0000313" key="2">
    <source>
        <dbReference type="Proteomes" id="UP000824469"/>
    </source>
</evidence>
<feature type="non-terminal residue" evidence="1">
    <location>
        <position position="1"/>
    </location>
</feature>
<organism evidence="1 2">
    <name type="scientific">Taxus chinensis</name>
    <name type="common">Chinese yew</name>
    <name type="synonym">Taxus wallichiana var. chinensis</name>
    <dbReference type="NCBI Taxonomy" id="29808"/>
    <lineage>
        <taxon>Eukaryota</taxon>
        <taxon>Viridiplantae</taxon>
        <taxon>Streptophyta</taxon>
        <taxon>Embryophyta</taxon>
        <taxon>Tracheophyta</taxon>
        <taxon>Spermatophyta</taxon>
        <taxon>Pinopsida</taxon>
        <taxon>Pinidae</taxon>
        <taxon>Conifers II</taxon>
        <taxon>Cupressales</taxon>
        <taxon>Taxaceae</taxon>
        <taxon>Taxus</taxon>
    </lineage>
</organism>
<proteinExistence type="predicted"/>
<gene>
    <name evidence="1" type="ORF">KI387_020726</name>
</gene>
<sequence length="156" mass="17243">MEALGFWVDEALWAYDDLSIERWERVKALNIVVKLELLCSRLVKCCMEGLVSHSGPLEESLDIGLLKEDNQSTGFNLSRDVKNFLVAFTSASSPILFVPFLIEGGSTEQIFSDMGVGSNSGSGFLLVQTRLLQWLTFMSHGSIPTGFFPWRGFGAA</sequence>
<dbReference type="EMBL" id="JAHRHJ020000004">
    <property type="protein sequence ID" value="KAH9318957.1"/>
    <property type="molecule type" value="Genomic_DNA"/>
</dbReference>
<dbReference type="AlphaFoldDB" id="A0AA38G950"/>
<evidence type="ECO:0000313" key="1">
    <source>
        <dbReference type="EMBL" id="KAH9318957.1"/>
    </source>
</evidence>
<name>A0AA38G950_TAXCH</name>